<protein>
    <submittedName>
        <fullName evidence="2">Uncharacterized protein</fullName>
    </submittedName>
</protein>
<keyword evidence="3" id="KW-1185">Reference proteome</keyword>
<dbReference type="EMBL" id="CP045483">
    <property type="protein sequence ID" value="QGR18732.1"/>
    <property type="molecule type" value="Genomic_DNA"/>
</dbReference>
<keyword evidence="1" id="KW-0472">Membrane</keyword>
<evidence type="ECO:0000313" key="3">
    <source>
        <dbReference type="Proteomes" id="UP000423396"/>
    </source>
</evidence>
<dbReference type="RefSeq" id="WP_156004955.1">
    <property type="nucleotide sequence ID" value="NZ_CP045483.1"/>
</dbReference>
<dbReference type="OrthoDB" id="42925at2157"/>
<evidence type="ECO:0000313" key="2">
    <source>
        <dbReference type="EMBL" id="QGR18732.1"/>
    </source>
</evidence>
<dbReference type="GeneID" id="42797635"/>
<keyword evidence="1" id="KW-1133">Transmembrane helix</keyword>
<evidence type="ECO:0000256" key="1">
    <source>
        <dbReference type="SAM" id="Phobius"/>
    </source>
</evidence>
<accession>A0A650CM25</accession>
<reference evidence="2 3" key="1">
    <citation type="submission" date="2019-10" db="EMBL/GenBank/DDBJ databases">
        <title>Genome Sequences from Six Type Strain Members of the Archaeal Family Sulfolobaceae: Acidianus ambivalens, Acidianus infernus, Metallosphaera prunae, Stygiolobus azoricus, Sulfolobus metallicus, and Sulfurisphaera ohwakuensis.</title>
        <authorList>
            <person name="Counts J.A."/>
            <person name="Kelly R.M."/>
        </authorList>
    </citation>
    <scope>NUCLEOTIDE SEQUENCE [LARGE SCALE GENOMIC DNA]</scope>
    <source>
        <strain evidence="2 3">FC6</strain>
    </source>
</reference>
<dbReference type="KEGG" id="sazo:D1868_01115"/>
<keyword evidence="1" id="KW-0812">Transmembrane</keyword>
<organism evidence="2 3">
    <name type="scientific">Stygiolobus azoricus</name>
    <dbReference type="NCBI Taxonomy" id="41675"/>
    <lineage>
        <taxon>Archaea</taxon>
        <taxon>Thermoproteota</taxon>
        <taxon>Thermoprotei</taxon>
        <taxon>Sulfolobales</taxon>
        <taxon>Sulfolobaceae</taxon>
        <taxon>Stygiolobus</taxon>
    </lineage>
</organism>
<dbReference type="Proteomes" id="UP000423396">
    <property type="component" value="Chromosome"/>
</dbReference>
<name>A0A650CM25_9CREN</name>
<feature type="transmembrane region" description="Helical" evidence="1">
    <location>
        <begin position="67"/>
        <end position="84"/>
    </location>
</feature>
<gene>
    <name evidence="2" type="ORF">D1868_01115</name>
</gene>
<dbReference type="AlphaFoldDB" id="A0A650CM25"/>
<sequence>MKDVIDYTIVRKTYESYLKEIAYCKNDKELRLVIKRFLYFLKEMYIEAVGEKLRAYIQHHIKISRNILILMRLKYLIIFIYNFLLERLVKELINAIKNFISVI</sequence>
<proteinExistence type="predicted"/>